<protein>
    <submittedName>
        <fullName evidence="3">Acyl-CoA thioesterase</fullName>
        <ecNumber evidence="3">3.1.2.-</ecNumber>
    </submittedName>
</protein>
<keyword evidence="2 3" id="KW-0378">Hydrolase</keyword>
<evidence type="ECO:0000313" key="4">
    <source>
        <dbReference type="Proteomes" id="UP001579974"/>
    </source>
</evidence>
<sequence>MFTRAIQVRFSECDGLGHVNNTQYLNYMEDARMDVFRLFNPSLSLDKWNLIVASTRCDFLAQVTYAQQLTVSTWIPRIGNASFSVHHAIQDEAGDWVARAEAILIAYDYEAKSAIPIWETARMALEEHAVGPDGVPDLRM</sequence>
<organism evidence="3 4">
    <name type="scientific">Alicyclobacillus fastidiosus</name>
    <dbReference type="NCBI Taxonomy" id="392011"/>
    <lineage>
        <taxon>Bacteria</taxon>
        <taxon>Bacillati</taxon>
        <taxon>Bacillota</taxon>
        <taxon>Bacilli</taxon>
        <taxon>Bacillales</taxon>
        <taxon>Alicyclobacillaceae</taxon>
        <taxon>Alicyclobacillus</taxon>
    </lineage>
</organism>
<evidence type="ECO:0000313" key="3">
    <source>
        <dbReference type="EMBL" id="MFB5189524.1"/>
    </source>
</evidence>
<comment type="caution">
    <text evidence="3">The sequence shown here is derived from an EMBL/GenBank/DDBJ whole genome shotgun (WGS) entry which is preliminary data.</text>
</comment>
<dbReference type="InterPro" id="IPR029069">
    <property type="entry name" value="HotDog_dom_sf"/>
</dbReference>
<dbReference type="InterPro" id="IPR050563">
    <property type="entry name" value="4-hydroxybenzoyl-CoA_TE"/>
</dbReference>
<keyword evidence="4" id="KW-1185">Reference proteome</keyword>
<dbReference type="EC" id="3.1.2.-" evidence="3"/>
<dbReference type="EMBL" id="JBDXSU010000003">
    <property type="protein sequence ID" value="MFB5189524.1"/>
    <property type="molecule type" value="Genomic_DNA"/>
</dbReference>
<dbReference type="PANTHER" id="PTHR31793:SF27">
    <property type="entry name" value="NOVEL THIOESTERASE SUPERFAMILY DOMAIN AND SAPOSIN A-TYPE DOMAIN CONTAINING PROTEIN (0610012H03RIK)"/>
    <property type="match status" value="1"/>
</dbReference>
<dbReference type="SUPFAM" id="SSF54637">
    <property type="entry name" value="Thioesterase/thiol ester dehydrase-isomerase"/>
    <property type="match status" value="1"/>
</dbReference>
<dbReference type="PANTHER" id="PTHR31793">
    <property type="entry name" value="4-HYDROXYBENZOYL-COA THIOESTERASE FAMILY MEMBER"/>
    <property type="match status" value="1"/>
</dbReference>
<comment type="similarity">
    <text evidence="1">Belongs to the 4-hydroxybenzoyl-CoA thioesterase family.</text>
</comment>
<dbReference type="GO" id="GO:0016787">
    <property type="term" value="F:hydrolase activity"/>
    <property type="evidence" value="ECO:0007669"/>
    <property type="project" value="UniProtKB-KW"/>
</dbReference>
<evidence type="ECO:0000256" key="1">
    <source>
        <dbReference type="ARBA" id="ARBA00005953"/>
    </source>
</evidence>
<dbReference type="Proteomes" id="UP001579974">
    <property type="component" value="Unassembled WGS sequence"/>
</dbReference>
<accession>A0ABV5ABD3</accession>
<evidence type="ECO:0000256" key="2">
    <source>
        <dbReference type="ARBA" id="ARBA00022801"/>
    </source>
</evidence>
<dbReference type="RefSeq" id="WP_275475413.1">
    <property type="nucleotide sequence ID" value="NZ_CP162940.1"/>
</dbReference>
<gene>
    <name evidence="3" type="ORF">KKP3000_002796</name>
</gene>
<proteinExistence type="inferred from homology"/>
<dbReference type="Pfam" id="PF13279">
    <property type="entry name" value="4HBT_2"/>
    <property type="match status" value="1"/>
</dbReference>
<name>A0ABV5ABD3_9BACL</name>
<dbReference type="CDD" id="cd00586">
    <property type="entry name" value="4HBT"/>
    <property type="match status" value="1"/>
</dbReference>
<reference evidence="3 4" key="1">
    <citation type="journal article" date="2024" name="Int. J. Mol. Sci.">
        <title>Exploration of Alicyclobacillus spp. Genome in Search of Antibiotic Resistance.</title>
        <authorList>
            <person name="Bucka-Kolendo J."/>
            <person name="Kiousi D.E."/>
            <person name="Dekowska A."/>
            <person name="Mikolajczuk-Szczyrba A."/>
            <person name="Karadedos D.M."/>
            <person name="Michael P."/>
            <person name="Galanis A."/>
            <person name="Sokolowska B."/>
        </authorList>
    </citation>
    <scope>NUCLEOTIDE SEQUENCE [LARGE SCALE GENOMIC DNA]</scope>
    <source>
        <strain evidence="3 4">KKP 3000</strain>
    </source>
</reference>
<dbReference type="Gene3D" id="3.10.129.10">
    <property type="entry name" value="Hotdog Thioesterase"/>
    <property type="match status" value="1"/>
</dbReference>